<protein>
    <submittedName>
        <fullName evidence="1">Uncharacterized protein</fullName>
    </submittedName>
</protein>
<accession>A0A845F0C8</accession>
<reference evidence="1 2" key="1">
    <citation type="submission" date="2019-11" db="EMBL/GenBank/DDBJ databases">
        <title>Genome sequences of 17 halophilic strains isolated from different environments.</title>
        <authorList>
            <person name="Furrow R.E."/>
        </authorList>
    </citation>
    <scope>NUCLEOTIDE SEQUENCE [LARGE SCALE GENOMIC DNA]</scope>
    <source>
        <strain evidence="1 2">22506_14_FS</strain>
    </source>
</reference>
<dbReference type="AlphaFoldDB" id="A0A845F0C8"/>
<organism evidence="1 2">
    <name type="scientific">Guptibacillus hwajinpoensis</name>
    <dbReference type="NCBI Taxonomy" id="208199"/>
    <lineage>
        <taxon>Bacteria</taxon>
        <taxon>Bacillati</taxon>
        <taxon>Bacillota</taxon>
        <taxon>Bacilli</taxon>
        <taxon>Bacillales</taxon>
        <taxon>Guptibacillaceae</taxon>
        <taxon>Guptibacillus</taxon>
    </lineage>
</organism>
<gene>
    <name evidence="1" type="ORF">GLW07_12570</name>
</gene>
<evidence type="ECO:0000313" key="1">
    <source>
        <dbReference type="EMBL" id="MYL64186.1"/>
    </source>
</evidence>
<evidence type="ECO:0000313" key="2">
    <source>
        <dbReference type="Proteomes" id="UP000447833"/>
    </source>
</evidence>
<name>A0A845F0C8_9BACL</name>
<proteinExistence type="predicted"/>
<dbReference type="Gene3D" id="3.40.960.10">
    <property type="entry name" value="VSR Endonuclease"/>
    <property type="match status" value="1"/>
</dbReference>
<comment type="caution">
    <text evidence="1">The sequence shown here is derived from an EMBL/GenBank/DDBJ whole genome shotgun (WGS) entry which is preliminary data.</text>
</comment>
<dbReference type="RefSeq" id="WP_160919618.1">
    <property type="nucleotide sequence ID" value="NZ_WMEY01000003.1"/>
</dbReference>
<dbReference type="Proteomes" id="UP000447833">
    <property type="component" value="Unassembled WGS sequence"/>
</dbReference>
<dbReference type="EMBL" id="WMEY01000003">
    <property type="protein sequence ID" value="MYL64186.1"/>
    <property type="molecule type" value="Genomic_DNA"/>
</dbReference>
<sequence length="511" mass="61174">MKVLHDYHQMPSNYRNIYYEVRFESGKMMHKTISKIVISLKKKKNKTDNELKELELFKALLPFKYNDEDILSDYEIFQEYFPGTKRTTNVETRNKINKMIIDADFIHAHSKEFVAQMKEAIQCLGPEVLEEVKELALAEKKRIKNYQTNASKRKRIGKEINRELEEIAPKIIKEVREKKDFFTKLQFRKNRIGFFITPNVGKDHEILTEYLKKSKKSEQLFLENLDDENENYFITFSEPHDLAFMSGILTNRFMKEPLEGMKLLGIPLQVIIERCHYKGMEIIEPEWHELEFNEYYESLKRSIFAYNNRIKIKSYSDDSVRYVINQLMQITGFDSELYLSCYLHYNFLLPVQKYVNKRAEYFNKNDIGMSLDEFKEKRDKIYQGLLLKGKAKIKWKNELDLYKTVYKIYPDAIYQFRESWLDRQSLDVYIPSLKIGIEYQGQQHYEPVEFFGGQEGFVYRQKLDELKKEKCREKGIHLIQWSYKDIISKANLTRKINAINVFNMNNNLSKE</sequence>